<comment type="similarity">
    <text evidence="1">Belongs to the short-chain dehydrogenases/reductases (SDR) family.</text>
</comment>
<dbReference type="PANTHER" id="PTHR42760">
    <property type="entry name" value="SHORT-CHAIN DEHYDROGENASES/REDUCTASES FAMILY MEMBER"/>
    <property type="match status" value="1"/>
</dbReference>
<comment type="caution">
    <text evidence="2">The sequence shown here is derived from an EMBL/GenBank/DDBJ whole genome shotgun (WGS) entry which is preliminary data.</text>
</comment>
<dbReference type="InterPro" id="IPR036291">
    <property type="entry name" value="NAD(P)-bd_dom_sf"/>
</dbReference>
<keyword evidence="3" id="KW-1185">Reference proteome</keyword>
<evidence type="ECO:0000256" key="1">
    <source>
        <dbReference type="ARBA" id="ARBA00006484"/>
    </source>
</evidence>
<dbReference type="Gene3D" id="3.40.50.720">
    <property type="entry name" value="NAD(P)-binding Rossmann-like Domain"/>
    <property type="match status" value="1"/>
</dbReference>
<dbReference type="InterPro" id="IPR002347">
    <property type="entry name" value="SDR_fam"/>
</dbReference>
<dbReference type="PRINTS" id="PR00080">
    <property type="entry name" value="SDRFAMILY"/>
</dbReference>
<protein>
    <submittedName>
        <fullName evidence="2">SDR family oxidoreductase</fullName>
    </submittedName>
</protein>
<dbReference type="SUPFAM" id="SSF51735">
    <property type="entry name" value="NAD(P)-binding Rossmann-fold domains"/>
    <property type="match status" value="1"/>
</dbReference>
<dbReference type="CDD" id="cd05233">
    <property type="entry name" value="SDR_c"/>
    <property type="match status" value="1"/>
</dbReference>
<accession>A0ABR7NJ73</accession>
<organism evidence="2 3">
    <name type="scientific">Yanshouia hominis</name>
    <dbReference type="NCBI Taxonomy" id="2763673"/>
    <lineage>
        <taxon>Bacteria</taxon>
        <taxon>Bacillati</taxon>
        <taxon>Bacillota</taxon>
        <taxon>Clostridia</taxon>
        <taxon>Eubacteriales</taxon>
        <taxon>Oscillospiraceae</taxon>
        <taxon>Yanshouia</taxon>
    </lineage>
</organism>
<proteinExistence type="inferred from homology"/>
<dbReference type="PRINTS" id="PR00081">
    <property type="entry name" value="GDHRDH"/>
</dbReference>
<reference evidence="2 3" key="1">
    <citation type="submission" date="2020-08" db="EMBL/GenBank/DDBJ databases">
        <title>Genome public.</title>
        <authorList>
            <person name="Liu C."/>
            <person name="Sun Q."/>
        </authorList>
    </citation>
    <scope>NUCLEOTIDE SEQUENCE [LARGE SCALE GENOMIC DNA]</scope>
    <source>
        <strain evidence="2 3">BX1</strain>
    </source>
</reference>
<sequence length="258" mass="27831">MNRFEGKSALVTGGSGGIGSAVVLRLMQEGASVLATDINSETLEHLKEKMDSLFPGKIHTMVCDVTSQKQAHAAIEKGWELFGTLDTLINVAGGSLPGCPTHLLEVTEERWDMIFALNAKSTFFFCQAFLAHHLERGTVGSIVNFASQAGIVPNEYARPHYAAAKGAVVSLTRHMSKEFAPQGFRVNAVAPGYCASGDRIRQLWKIRDDQGVSEKMLWNVAMHRLGEPEEEAAAVAFLASDDASYITGEILNVCGGGF</sequence>
<dbReference type="RefSeq" id="WP_262399978.1">
    <property type="nucleotide sequence ID" value="NZ_JACRTB010000011.1"/>
</dbReference>
<name>A0ABR7NJ73_9FIRM</name>
<dbReference type="Proteomes" id="UP000658131">
    <property type="component" value="Unassembled WGS sequence"/>
</dbReference>
<evidence type="ECO:0000313" key="2">
    <source>
        <dbReference type="EMBL" id="MBC8576455.1"/>
    </source>
</evidence>
<dbReference type="Pfam" id="PF13561">
    <property type="entry name" value="adh_short_C2"/>
    <property type="match status" value="1"/>
</dbReference>
<evidence type="ECO:0000313" key="3">
    <source>
        <dbReference type="Proteomes" id="UP000658131"/>
    </source>
</evidence>
<gene>
    <name evidence="2" type="ORF">H8717_08560</name>
</gene>
<dbReference type="EMBL" id="JACRTB010000011">
    <property type="protein sequence ID" value="MBC8576455.1"/>
    <property type="molecule type" value="Genomic_DNA"/>
</dbReference>